<protein>
    <submittedName>
        <fullName evidence="1">Putative aminopeptidase</fullName>
    </submittedName>
</protein>
<evidence type="ECO:0000313" key="2">
    <source>
        <dbReference type="Proteomes" id="UP000590740"/>
    </source>
</evidence>
<dbReference type="Proteomes" id="UP000590740">
    <property type="component" value="Unassembled WGS sequence"/>
</dbReference>
<sequence length="365" mass="42018">MKDIDVCRLEWMPYTGRMILTRNWFALLPVLLLCACSTVKFYTQAFSGQSEIWRKSRPNAEALADPSVAEHVKQRLKLIEELRAFAASDLHLPTKSFGKYCDLQRPYVVWVVYAAPEFSVEGKKWWYPLVGSLKYRGFFDEKDARQEADKLKAKGYDVFMGGVEAYSTLGYLADPVLNTFLHRSDADLAELIFHELTHAKVFVPGDTDFNEAFATANAEDGVRRWLRSKGDFKTLRAYEANLSKQREVVHLMLSTREKLKAVYAGSYPSVEEERKAKQRIFDDMLRKALADGPYVKLHIHHAARTWNNARINTVATYFTMVPGFERLLKEKGGDLEAFHREVHDMRKLNNEQRMKILGTPIPSHD</sequence>
<name>A0A7W8DJ63_9BACT</name>
<reference evidence="1 2" key="1">
    <citation type="submission" date="2020-08" db="EMBL/GenBank/DDBJ databases">
        <title>Genomic Encyclopedia of Type Strains, Phase IV (KMG-IV): sequencing the most valuable type-strain genomes for metagenomic binning, comparative biology and taxonomic classification.</title>
        <authorList>
            <person name="Goeker M."/>
        </authorList>
    </citation>
    <scope>NUCLEOTIDE SEQUENCE [LARGE SCALE GENOMIC DNA]</scope>
    <source>
        <strain evidence="1 2">DSM 12252</strain>
    </source>
</reference>
<dbReference type="Pfam" id="PF10023">
    <property type="entry name" value="Aminopep"/>
    <property type="match status" value="1"/>
</dbReference>
<dbReference type="EMBL" id="JACHIG010000002">
    <property type="protein sequence ID" value="MBB5031700.1"/>
    <property type="molecule type" value="Genomic_DNA"/>
</dbReference>
<dbReference type="AlphaFoldDB" id="A0A7W8DJ63"/>
<evidence type="ECO:0000313" key="1">
    <source>
        <dbReference type="EMBL" id="MBB5031700.1"/>
    </source>
</evidence>
<keyword evidence="1" id="KW-0378">Hydrolase</keyword>
<proteinExistence type="predicted"/>
<organism evidence="1 2">
    <name type="scientific">Prosthecobacter vanneervenii</name>
    <dbReference type="NCBI Taxonomy" id="48466"/>
    <lineage>
        <taxon>Bacteria</taxon>
        <taxon>Pseudomonadati</taxon>
        <taxon>Verrucomicrobiota</taxon>
        <taxon>Verrucomicrobiia</taxon>
        <taxon>Verrucomicrobiales</taxon>
        <taxon>Verrucomicrobiaceae</taxon>
        <taxon>Prosthecobacter</taxon>
    </lineage>
</organism>
<gene>
    <name evidence="1" type="ORF">HNQ65_001268</name>
</gene>
<dbReference type="GO" id="GO:0004177">
    <property type="term" value="F:aminopeptidase activity"/>
    <property type="evidence" value="ECO:0007669"/>
    <property type="project" value="UniProtKB-KW"/>
</dbReference>
<accession>A0A7W8DJ63</accession>
<dbReference type="PIRSF" id="PIRSF029285">
    <property type="entry name" value="Aminopept"/>
    <property type="match status" value="1"/>
</dbReference>
<keyword evidence="1" id="KW-0645">Protease</keyword>
<dbReference type="InterPro" id="IPR014553">
    <property type="entry name" value="Aminopept"/>
</dbReference>
<keyword evidence="1" id="KW-0031">Aminopeptidase</keyword>
<comment type="caution">
    <text evidence="1">The sequence shown here is derived from an EMBL/GenBank/DDBJ whole genome shotgun (WGS) entry which is preliminary data.</text>
</comment>
<dbReference type="RefSeq" id="WP_184338635.1">
    <property type="nucleotide sequence ID" value="NZ_JACHIG010000002.1"/>
</dbReference>
<keyword evidence="2" id="KW-1185">Reference proteome</keyword>